<proteinExistence type="predicted"/>
<gene>
    <name evidence="1" type="ORF">SAMN05443636_2238</name>
</gene>
<sequence length="151" mass="17311">MTMVCLIGDPEADLRYELLSRETAREALATYDLRSPFENSLALDTVSLGAAVSLCNDLNWYLVRFVDEVLIEEPSITREEWLSRDLATAVRNDAVRREETDRFLKLYGLEEGRLVEPMYLARSDDAELPAYDLRDVDETVGVRVTREEFEG</sequence>
<keyword evidence="2" id="KW-1185">Reference proteome</keyword>
<dbReference type="OrthoDB" id="170224at2157"/>
<reference evidence="1 2" key="1">
    <citation type="submission" date="2016-11" db="EMBL/GenBank/DDBJ databases">
        <authorList>
            <person name="Jaros S."/>
            <person name="Januszkiewicz K."/>
            <person name="Wedrychowicz H."/>
        </authorList>
    </citation>
    <scope>NUCLEOTIDE SEQUENCE [LARGE SCALE GENOMIC DNA]</scope>
    <source>
        <strain evidence="1 2">DSM 9297</strain>
    </source>
</reference>
<dbReference type="Pfam" id="PF19120">
    <property type="entry name" value="DUF5804"/>
    <property type="match status" value="1"/>
</dbReference>
<accession>A0A1M5RLK6</accession>
<evidence type="ECO:0000313" key="2">
    <source>
        <dbReference type="Proteomes" id="UP000184357"/>
    </source>
</evidence>
<dbReference type="InterPro" id="IPR043827">
    <property type="entry name" value="DUF5804"/>
</dbReference>
<dbReference type="EMBL" id="FQWV01000005">
    <property type="protein sequence ID" value="SHH27049.1"/>
    <property type="molecule type" value="Genomic_DNA"/>
</dbReference>
<protein>
    <submittedName>
        <fullName evidence="1">Uncharacterized protein</fullName>
    </submittedName>
</protein>
<dbReference type="STRING" id="43928.SAMN05443636_2238"/>
<dbReference type="Proteomes" id="UP000184357">
    <property type="component" value="Unassembled WGS sequence"/>
</dbReference>
<dbReference type="AlphaFoldDB" id="A0A1M5RLK6"/>
<name>A0A1M5RLK6_9EURY</name>
<dbReference type="RefSeq" id="WP_073309512.1">
    <property type="nucleotide sequence ID" value="NZ_FQWV01000005.1"/>
</dbReference>
<evidence type="ECO:0000313" key="1">
    <source>
        <dbReference type="EMBL" id="SHH27049.1"/>
    </source>
</evidence>
<organism evidence="1 2">
    <name type="scientific">Halobaculum gomorrense</name>
    <dbReference type="NCBI Taxonomy" id="43928"/>
    <lineage>
        <taxon>Archaea</taxon>
        <taxon>Methanobacteriati</taxon>
        <taxon>Methanobacteriota</taxon>
        <taxon>Stenosarchaea group</taxon>
        <taxon>Halobacteria</taxon>
        <taxon>Halobacteriales</taxon>
        <taxon>Haloferacaceae</taxon>
        <taxon>Halobaculum</taxon>
    </lineage>
</organism>